<dbReference type="InterPro" id="IPR012699">
    <property type="entry name" value="PhnN"/>
</dbReference>
<evidence type="ECO:0000256" key="1">
    <source>
        <dbReference type="ARBA" id="ARBA00000373"/>
    </source>
</evidence>
<dbReference type="GO" id="GO:0019634">
    <property type="term" value="P:organic phosphonate metabolic process"/>
    <property type="evidence" value="ECO:0007669"/>
    <property type="project" value="UniProtKB-UniRule"/>
</dbReference>
<evidence type="ECO:0000256" key="4">
    <source>
        <dbReference type="ARBA" id="ARBA00022741"/>
    </source>
</evidence>
<keyword evidence="3 6" id="KW-0808">Transferase</keyword>
<dbReference type="GO" id="GO:0006015">
    <property type="term" value="P:5-phosphoribose 1-diphosphate biosynthetic process"/>
    <property type="evidence" value="ECO:0007669"/>
    <property type="project" value="UniProtKB-UniRule"/>
</dbReference>
<comment type="catalytic activity">
    <reaction evidence="1 6">
        <text>alpha-D-ribose 1,5-bisphosphate + ATP = 5-phospho-alpha-D-ribose 1-diphosphate + ADP</text>
        <dbReference type="Rhea" id="RHEA:20109"/>
        <dbReference type="ChEBI" id="CHEBI:30616"/>
        <dbReference type="ChEBI" id="CHEBI:58017"/>
        <dbReference type="ChEBI" id="CHEBI:68688"/>
        <dbReference type="ChEBI" id="CHEBI:456216"/>
        <dbReference type="EC" id="2.7.4.23"/>
    </reaction>
</comment>
<dbReference type="GO" id="GO:0033863">
    <property type="term" value="F:ribose 1,5-bisphosphate phosphokinase activity"/>
    <property type="evidence" value="ECO:0007669"/>
    <property type="project" value="UniProtKB-UniRule"/>
</dbReference>
<name>A0AAW9RWP5_9HYPH</name>
<keyword evidence="8" id="KW-1185">Reference proteome</keyword>
<feature type="binding site" evidence="6">
    <location>
        <begin position="12"/>
        <end position="19"/>
    </location>
    <ligand>
        <name>ATP</name>
        <dbReference type="ChEBI" id="CHEBI:30616"/>
    </ligand>
</feature>
<dbReference type="HAMAP" id="MF_00836">
    <property type="entry name" value="PhnN"/>
    <property type="match status" value="1"/>
</dbReference>
<dbReference type="AlphaFoldDB" id="A0AAW9RWP5"/>
<reference evidence="7 8" key="1">
    <citation type="submission" date="2024-02" db="EMBL/GenBank/DDBJ databases">
        <title>Genome analysis and characterization of Microbaculum marinisediminis sp. nov., isolated from marine sediment.</title>
        <authorList>
            <person name="Du Z.-J."/>
            <person name="Ye Y.-Q."/>
            <person name="Zhang Z.-R."/>
            <person name="Yuan S.-M."/>
            <person name="Zhang X.-Y."/>
        </authorList>
    </citation>
    <scope>NUCLEOTIDE SEQUENCE [LARGE SCALE GENOMIC DNA]</scope>
    <source>
        <strain evidence="7 8">SDUM1044001</strain>
    </source>
</reference>
<keyword evidence="5 6" id="KW-0067">ATP-binding</keyword>
<accession>A0AAW9RWP5</accession>
<gene>
    <name evidence="6 7" type="primary">phnN</name>
    <name evidence="7" type="ORF">V3328_10835</name>
</gene>
<dbReference type="RefSeq" id="WP_340329670.1">
    <property type="nucleotide sequence ID" value="NZ_JAZHOF010000004.1"/>
</dbReference>
<sequence>MAGPGTLVLVVGPSGAGKDTAMRLAREIIGEAGSVRFVRRIVTRPADAGAEDHDSLDEAAFDGLVASGGAALHWRAHGLGYALPAAIDDWIADGATVVANVSRRIIDAAARRYAHVAVVHVTAPPDILKERLVARGREAGADIDERLAPVPVTVPGGVALHEIVNNGPPADAGRRLAEIIAGAGEQTPSPAAAAT</sequence>
<dbReference type="SUPFAM" id="SSF52540">
    <property type="entry name" value="P-loop containing nucleoside triphosphate hydrolases"/>
    <property type="match status" value="1"/>
</dbReference>
<dbReference type="InterPro" id="IPR027417">
    <property type="entry name" value="P-loop_NTPase"/>
</dbReference>
<evidence type="ECO:0000313" key="7">
    <source>
        <dbReference type="EMBL" id="MEJ8571971.1"/>
    </source>
</evidence>
<dbReference type="Pfam" id="PF13671">
    <property type="entry name" value="AAA_33"/>
    <property type="match status" value="1"/>
</dbReference>
<comment type="pathway">
    <text evidence="2 6">Metabolic intermediate biosynthesis; 5-phospho-alpha-D-ribose 1-diphosphate biosynthesis; 5-phospho-alpha-D-ribose 1-diphosphate from D-ribose 5-phosphate (route II): step 3/3.</text>
</comment>
<dbReference type="EC" id="2.7.4.23" evidence="6"/>
<keyword evidence="4 6" id="KW-0547">Nucleotide-binding</keyword>
<evidence type="ECO:0000256" key="5">
    <source>
        <dbReference type="ARBA" id="ARBA00022840"/>
    </source>
</evidence>
<evidence type="ECO:0000256" key="6">
    <source>
        <dbReference type="HAMAP-Rule" id="MF_00836"/>
    </source>
</evidence>
<evidence type="ECO:0000313" key="8">
    <source>
        <dbReference type="Proteomes" id="UP001378188"/>
    </source>
</evidence>
<dbReference type="EMBL" id="JAZHOF010000004">
    <property type="protein sequence ID" value="MEJ8571971.1"/>
    <property type="molecule type" value="Genomic_DNA"/>
</dbReference>
<comment type="caution">
    <text evidence="7">The sequence shown here is derived from an EMBL/GenBank/DDBJ whole genome shotgun (WGS) entry which is preliminary data.</text>
</comment>
<dbReference type="NCBIfam" id="TIGR02322">
    <property type="entry name" value="phosphon_PhnN"/>
    <property type="match status" value="1"/>
</dbReference>
<organism evidence="7 8">
    <name type="scientific">Microbaculum marinum</name>
    <dbReference type="NCBI Taxonomy" id="1764581"/>
    <lineage>
        <taxon>Bacteria</taxon>
        <taxon>Pseudomonadati</taxon>
        <taxon>Pseudomonadota</taxon>
        <taxon>Alphaproteobacteria</taxon>
        <taxon>Hyphomicrobiales</taxon>
        <taxon>Tepidamorphaceae</taxon>
        <taxon>Microbaculum</taxon>
    </lineage>
</organism>
<protein>
    <recommendedName>
        <fullName evidence="6">Ribose 1,5-bisphosphate phosphokinase PhnN</fullName>
        <ecNumber evidence="6">2.7.4.23</ecNumber>
    </recommendedName>
    <alternativeName>
        <fullName evidence="6">Ribose 1,5-bisphosphokinase</fullName>
    </alternativeName>
</protein>
<comment type="function">
    <text evidence="6">Catalyzes the phosphorylation of ribose 1,5-bisphosphate to 5-phospho-D-ribosyl alpha-1-diphosphate (PRPP).</text>
</comment>
<dbReference type="Gene3D" id="3.40.50.300">
    <property type="entry name" value="P-loop containing nucleotide triphosphate hydrolases"/>
    <property type="match status" value="1"/>
</dbReference>
<evidence type="ECO:0000256" key="2">
    <source>
        <dbReference type="ARBA" id="ARBA00005069"/>
    </source>
</evidence>
<dbReference type="Proteomes" id="UP001378188">
    <property type="component" value="Unassembled WGS sequence"/>
</dbReference>
<comment type="similarity">
    <text evidence="6">Belongs to the ribose 1,5-bisphosphokinase family.</text>
</comment>
<dbReference type="GO" id="GO:0005524">
    <property type="term" value="F:ATP binding"/>
    <property type="evidence" value="ECO:0007669"/>
    <property type="project" value="UniProtKB-KW"/>
</dbReference>
<proteinExistence type="inferred from homology"/>
<evidence type="ECO:0000256" key="3">
    <source>
        <dbReference type="ARBA" id="ARBA00022679"/>
    </source>
</evidence>